<evidence type="ECO:0000313" key="2">
    <source>
        <dbReference type="EMBL" id="NIY73291.1"/>
    </source>
</evidence>
<organism evidence="2 3">
    <name type="scientific">Marivivens donghaensis</name>
    <dbReference type="NCBI Taxonomy" id="1699413"/>
    <lineage>
        <taxon>Bacteria</taxon>
        <taxon>Pseudomonadati</taxon>
        <taxon>Pseudomonadota</taxon>
        <taxon>Alphaproteobacteria</taxon>
        <taxon>Rhodobacterales</taxon>
        <taxon>Paracoccaceae</taxon>
        <taxon>Marivivens group</taxon>
        <taxon>Marivivens</taxon>
    </lineage>
</organism>
<reference evidence="2 3" key="1">
    <citation type="submission" date="2020-03" db="EMBL/GenBank/DDBJ databases">
        <title>Bacterial isolates of synthetic phycosphere.</title>
        <authorList>
            <person name="Fu H."/>
            <person name="Moran M.A."/>
        </authorList>
    </citation>
    <scope>NUCLEOTIDE SEQUENCE [LARGE SCALE GENOMIC DNA]</scope>
    <source>
        <strain evidence="2 3">HF1</strain>
    </source>
</reference>
<name>A0ABX0W1A3_9RHOB</name>
<dbReference type="Proteomes" id="UP000709466">
    <property type="component" value="Unassembled WGS sequence"/>
</dbReference>
<sequence>MIPFQIPDLPICPIPSAASPVESGAEFAAVFAELVREVVQVEEPEPIPEAAVEVDVEKLEEGAVEEAEVPDAPVAEVPQANREPTPTPDSEQSQLLTEIPARPCSDEPPAETAEPAKVPIPREDAEAPGDAPPTIEPLMPDRVAPPQIPEANTPVATQSVDRSKVHDDVPQPVKKTAQVETAPAERPTAALAPVHVESGTQMPEQQTDCPEPAAPESSEDPSADTPLAVPRERDAPQTPSLPLPAPQPTRASEPPAQRTEVPAAPDIAPLRAATPDEPGVVIASETADVIEVDIPQGKDAPVKLRIETADDSAIVTVTTERQMIEPVQRALPVLSDEMVRSGFASLSVNIEARGERQKRQQRATEHHHDDAPQERPRITTGIDIRI</sequence>
<evidence type="ECO:0000256" key="1">
    <source>
        <dbReference type="SAM" id="MobiDB-lite"/>
    </source>
</evidence>
<feature type="compositionally biased region" description="Basic and acidic residues" evidence="1">
    <location>
        <begin position="352"/>
        <end position="377"/>
    </location>
</feature>
<proteinExistence type="predicted"/>
<dbReference type="EMBL" id="JAATOP010000008">
    <property type="protein sequence ID" value="NIY73291.1"/>
    <property type="molecule type" value="Genomic_DNA"/>
</dbReference>
<feature type="compositionally biased region" description="Low complexity" evidence="1">
    <location>
        <begin position="70"/>
        <end position="80"/>
    </location>
</feature>
<feature type="compositionally biased region" description="Polar residues" evidence="1">
    <location>
        <begin position="82"/>
        <end position="96"/>
    </location>
</feature>
<protein>
    <recommendedName>
        <fullName evidence="4">Flagellar hook-length control protein-like C-terminal domain-containing protein</fullName>
    </recommendedName>
</protein>
<evidence type="ECO:0008006" key="4">
    <source>
        <dbReference type="Google" id="ProtNLM"/>
    </source>
</evidence>
<evidence type="ECO:0000313" key="3">
    <source>
        <dbReference type="Proteomes" id="UP000709466"/>
    </source>
</evidence>
<feature type="compositionally biased region" description="Polar residues" evidence="1">
    <location>
        <begin position="198"/>
        <end position="207"/>
    </location>
</feature>
<keyword evidence="3" id="KW-1185">Reference proteome</keyword>
<accession>A0ABX0W1A3</accession>
<gene>
    <name evidence="2" type="ORF">HCZ30_12725</name>
</gene>
<feature type="region of interest" description="Disordered" evidence="1">
    <location>
        <begin position="59"/>
        <end position="279"/>
    </location>
</feature>
<comment type="caution">
    <text evidence="2">The sequence shown here is derived from an EMBL/GenBank/DDBJ whole genome shotgun (WGS) entry which is preliminary data.</text>
</comment>
<dbReference type="RefSeq" id="WP_167638674.1">
    <property type="nucleotide sequence ID" value="NZ_JAATOP010000008.1"/>
</dbReference>
<feature type="region of interest" description="Disordered" evidence="1">
    <location>
        <begin position="350"/>
        <end position="386"/>
    </location>
</feature>